<dbReference type="AlphaFoldDB" id="A0A1L7WA73"/>
<keyword evidence="2" id="KW-0812">Transmembrane</keyword>
<protein>
    <submittedName>
        <fullName evidence="3">Uncharacterized protein</fullName>
    </submittedName>
</protein>
<feature type="region of interest" description="Disordered" evidence="1">
    <location>
        <begin position="462"/>
        <end position="500"/>
    </location>
</feature>
<dbReference type="EMBL" id="FJOF01000017">
    <property type="protein sequence ID" value="CZR49523.1"/>
    <property type="molecule type" value="Genomic_DNA"/>
</dbReference>
<feature type="compositionally biased region" description="Basic and acidic residues" evidence="1">
    <location>
        <begin position="464"/>
        <end position="489"/>
    </location>
</feature>
<evidence type="ECO:0000256" key="1">
    <source>
        <dbReference type="SAM" id="MobiDB-lite"/>
    </source>
</evidence>
<gene>
    <name evidence="3" type="ORF">FPRO_15882</name>
</gene>
<dbReference type="Proteomes" id="UP000183971">
    <property type="component" value="Unassembled WGS sequence"/>
</dbReference>
<dbReference type="VEuPathDB" id="FungiDB:FPRO_15882"/>
<feature type="region of interest" description="Disordered" evidence="1">
    <location>
        <begin position="437"/>
        <end position="456"/>
    </location>
</feature>
<keyword evidence="2" id="KW-1133">Transmembrane helix</keyword>
<accession>A0A1L7WA73</accession>
<reference evidence="4" key="1">
    <citation type="journal article" date="2016" name="Genome Biol. Evol.">
        <title>Comparative 'omics' of the Fusarium fujikuroi species complex highlights differences in genetic potential and metabolite synthesis.</title>
        <authorList>
            <person name="Niehaus E.-M."/>
            <person name="Muensterkoetter M."/>
            <person name="Proctor R.H."/>
            <person name="Brown D.W."/>
            <person name="Sharon A."/>
            <person name="Idan Y."/>
            <person name="Oren-Young L."/>
            <person name="Sieber C.M."/>
            <person name="Novak O."/>
            <person name="Pencik A."/>
            <person name="Tarkowska D."/>
            <person name="Hromadova K."/>
            <person name="Freeman S."/>
            <person name="Maymon M."/>
            <person name="Elazar M."/>
            <person name="Youssef S.A."/>
            <person name="El-Shabrawy E.S.M."/>
            <person name="Shalaby A.B.A."/>
            <person name="Houterman P."/>
            <person name="Brock N.L."/>
            <person name="Burkhardt I."/>
            <person name="Tsavkelova E.A."/>
            <person name="Dickschat J.S."/>
            <person name="Galuszka P."/>
            <person name="Gueldener U."/>
            <person name="Tudzynski B."/>
        </authorList>
    </citation>
    <scope>NUCLEOTIDE SEQUENCE [LARGE SCALE GENOMIC DNA]</scope>
    <source>
        <strain evidence="4">ET1</strain>
    </source>
</reference>
<comment type="caution">
    <text evidence="3">The sequence shown here is derived from an EMBL/GenBank/DDBJ whole genome shotgun (WGS) entry which is preliminary data.</text>
</comment>
<dbReference type="Pfam" id="PF01544">
    <property type="entry name" value="CorA"/>
    <property type="match status" value="1"/>
</dbReference>
<feature type="transmembrane region" description="Helical" evidence="2">
    <location>
        <begin position="334"/>
        <end position="355"/>
    </location>
</feature>
<dbReference type="RefSeq" id="XP_031090023.1">
    <property type="nucleotide sequence ID" value="XM_031224800.1"/>
</dbReference>
<name>A0A1L7WA73_FUSPR</name>
<organism evidence="3 4">
    <name type="scientific">Fusarium proliferatum (strain ET1)</name>
    <name type="common">Orchid endophyte fungus</name>
    <dbReference type="NCBI Taxonomy" id="1227346"/>
    <lineage>
        <taxon>Eukaryota</taxon>
        <taxon>Fungi</taxon>
        <taxon>Dikarya</taxon>
        <taxon>Ascomycota</taxon>
        <taxon>Pezizomycotina</taxon>
        <taxon>Sordariomycetes</taxon>
        <taxon>Hypocreomycetidae</taxon>
        <taxon>Hypocreales</taxon>
        <taxon>Nectriaceae</taxon>
        <taxon>Fusarium</taxon>
        <taxon>Fusarium fujikuroi species complex</taxon>
    </lineage>
</organism>
<keyword evidence="4" id="KW-1185">Reference proteome</keyword>
<feature type="transmembrane region" description="Helical" evidence="2">
    <location>
        <begin position="367"/>
        <end position="389"/>
    </location>
</feature>
<proteinExistence type="predicted"/>
<evidence type="ECO:0000313" key="4">
    <source>
        <dbReference type="Proteomes" id="UP000183971"/>
    </source>
</evidence>
<keyword evidence="2" id="KW-0472">Membrane</keyword>
<evidence type="ECO:0000313" key="3">
    <source>
        <dbReference type="EMBL" id="CZR49523.1"/>
    </source>
</evidence>
<dbReference type="InterPro" id="IPR002523">
    <property type="entry name" value="MgTranspt_CorA/ZnTranspt_ZntB"/>
</dbReference>
<dbReference type="Gene3D" id="1.20.58.340">
    <property type="entry name" value="Magnesium transport protein CorA, transmembrane region"/>
    <property type="match status" value="1"/>
</dbReference>
<evidence type="ECO:0000256" key="2">
    <source>
        <dbReference type="SAM" id="Phobius"/>
    </source>
</evidence>
<sequence>MAPVNHVWGNPLSRSQTVMMLAIQNDSDEVEKIAADIDEYQQDGFSGFMRDEVAKSHGPILLALDGWRQWTDAMLRGIIPRLPPESYHQMASTSSSIVSLPVTDSDGLETAFVINLIDVVDDSDSVKTSQKLLNLDNTRSAKPVRIFYWTCEAGGLPDFPDRPFALLCVESENRMEDRIEDHFLENPRRWNRLTHSLHWLVVDVFFIFNKWDGVIEATAEALTTMEVVVYLRTLPIMFIARLIHRDIGTLIELGEYTQLHQAIIEQVAESIKRNTSHKDQDTSLSRDVDSLLHRIGEIQMSFKHVDVSMGKMQKQLENLLSLAFNTETIEQSRILGRLTVLAFVFVPLSYVAALFSMQGTTFPTEYYPVSALPVLLLTLAFAAFSGKIVDAVESLRFNSSSSMLSRMFGSKPAKVLDRKTEEAMWKRSTRSYTIASLSRQPRHQRHGSLPFPDGRLTRRFRSKTATDIKRYSTRPDKRKDRNRGKDIELPKFGGPRQGDLNLSLQPSHGLEATTTSIQGSKQDHTSVSVIAPSIRVDDVGRNVHTIEDSENIMIHQNEGGNASETYRTDGDHDVRETRGSNYAFSLRKTAAVQSGMNIKLQAIMQDSFQTSRQDRAAGSVFTPSNYGIRPERNLKR</sequence>
<dbReference type="GeneID" id="42060737"/>